<gene>
    <name evidence="11" type="ORF">EDC35_1165</name>
</gene>
<organism evidence="11 12">
    <name type="scientific">Thiobaca trueperi</name>
    <dbReference type="NCBI Taxonomy" id="127458"/>
    <lineage>
        <taxon>Bacteria</taxon>
        <taxon>Pseudomonadati</taxon>
        <taxon>Pseudomonadota</taxon>
        <taxon>Gammaproteobacteria</taxon>
        <taxon>Chromatiales</taxon>
        <taxon>Chromatiaceae</taxon>
        <taxon>Thiobaca</taxon>
    </lineage>
</organism>
<protein>
    <submittedName>
        <fullName evidence="11">Lipoprotein-releasing system permease protein</fullName>
    </submittedName>
</protein>
<dbReference type="InterPro" id="IPR003838">
    <property type="entry name" value="ABC3_permease_C"/>
</dbReference>
<keyword evidence="6 8" id="KW-1133">Transmembrane helix</keyword>
<dbReference type="GO" id="GO:0044874">
    <property type="term" value="P:lipoprotein localization to outer membrane"/>
    <property type="evidence" value="ECO:0007669"/>
    <property type="project" value="TreeGrafter"/>
</dbReference>
<sequence>MFHPLPLYIGLRYTRAKRRNHFISFISGTSMVGITLGIVALIVVLSVMNGFHKEIQQRILSMASHATLTDPYGGGMQDWVTTLDRVRTHADVVGAAPFVEVQGMLVNSSFVSGALIRGILPAEEDQVADLRREMVSGSVDDLVDGEFNIILGRDLAAFLGVGPGDKVTVVTPQVSATPVGIMPRLKRFTVSGIFAVGMADYDRNAAFIHLRDGAKLLNLGDAVSGVRIKLTDMWQAPRLAREIAYDLGGTYRLIDWTQVHNNFFSALAMEKRMMGIILFLIVAVAAFNIVSTLVMVVTDKQSDIAVLRTLGLSPGRVMATFMVQGTMIGLIGTLLGMVAGVILAWNVEPAVGAIESLFGVHFLDPSIYYINELPSDVRLSDVLSIGGGAFLMSVLATLYPAWRAARTQPAEALRYE</sequence>
<dbReference type="EMBL" id="SMAO01000016">
    <property type="protein sequence ID" value="TCT17967.1"/>
    <property type="molecule type" value="Genomic_DNA"/>
</dbReference>
<keyword evidence="3" id="KW-0813">Transport</keyword>
<feature type="transmembrane region" description="Helical" evidence="8">
    <location>
        <begin position="276"/>
        <end position="297"/>
    </location>
</feature>
<dbReference type="InterPro" id="IPR051447">
    <property type="entry name" value="Lipoprotein-release_system"/>
</dbReference>
<dbReference type="OrthoDB" id="9808461at2"/>
<reference evidence="11 12" key="1">
    <citation type="submission" date="2019-03" db="EMBL/GenBank/DDBJ databases">
        <title>Genomic Encyclopedia of Type Strains, Phase IV (KMG-IV): sequencing the most valuable type-strain genomes for metagenomic binning, comparative biology and taxonomic classification.</title>
        <authorList>
            <person name="Goeker M."/>
        </authorList>
    </citation>
    <scope>NUCLEOTIDE SEQUENCE [LARGE SCALE GENOMIC DNA]</scope>
    <source>
        <strain evidence="11 12">DSM 13587</strain>
    </source>
</reference>
<dbReference type="Pfam" id="PF12704">
    <property type="entry name" value="MacB_PCD"/>
    <property type="match status" value="1"/>
</dbReference>
<evidence type="ECO:0000313" key="12">
    <source>
        <dbReference type="Proteomes" id="UP000295717"/>
    </source>
</evidence>
<evidence type="ECO:0000256" key="3">
    <source>
        <dbReference type="ARBA" id="ARBA00022448"/>
    </source>
</evidence>
<dbReference type="PANTHER" id="PTHR30489">
    <property type="entry name" value="LIPOPROTEIN-RELEASING SYSTEM TRANSMEMBRANE PROTEIN LOLE"/>
    <property type="match status" value="1"/>
</dbReference>
<keyword evidence="12" id="KW-1185">Reference proteome</keyword>
<feature type="transmembrane region" description="Helical" evidence="8">
    <location>
        <begin position="382"/>
        <end position="402"/>
    </location>
</feature>
<dbReference type="Proteomes" id="UP000295717">
    <property type="component" value="Unassembled WGS sequence"/>
</dbReference>
<dbReference type="GO" id="GO:0042953">
    <property type="term" value="P:lipoprotein transport"/>
    <property type="evidence" value="ECO:0007669"/>
    <property type="project" value="InterPro"/>
</dbReference>
<proteinExistence type="inferred from homology"/>
<evidence type="ECO:0000256" key="1">
    <source>
        <dbReference type="ARBA" id="ARBA00004651"/>
    </source>
</evidence>
<dbReference type="AlphaFoldDB" id="A0A4V2V0R7"/>
<dbReference type="GO" id="GO:0098797">
    <property type="term" value="C:plasma membrane protein complex"/>
    <property type="evidence" value="ECO:0007669"/>
    <property type="project" value="TreeGrafter"/>
</dbReference>
<evidence type="ECO:0000256" key="5">
    <source>
        <dbReference type="ARBA" id="ARBA00022692"/>
    </source>
</evidence>
<keyword evidence="5 8" id="KW-0812">Transmembrane</keyword>
<comment type="caution">
    <text evidence="11">The sequence shown here is derived from an EMBL/GenBank/DDBJ whole genome shotgun (WGS) entry which is preliminary data.</text>
</comment>
<dbReference type="NCBIfam" id="TIGR02212">
    <property type="entry name" value="lolCE"/>
    <property type="match status" value="1"/>
</dbReference>
<keyword evidence="4" id="KW-1003">Cell membrane</keyword>
<feature type="transmembrane region" description="Helical" evidence="8">
    <location>
        <begin position="22"/>
        <end position="48"/>
    </location>
</feature>
<comment type="similarity">
    <text evidence="2">Belongs to the ABC-4 integral membrane protein family. LolC/E subfamily.</text>
</comment>
<accession>A0A4V2V0R7</accession>
<dbReference type="PANTHER" id="PTHR30489:SF0">
    <property type="entry name" value="LIPOPROTEIN-RELEASING SYSTEM TRANSMEMBRANE PROTEIN LOLE"/>
    <property type="match status" value="1"/>
</dbReference>
<feature type="transmembrane region" description="Helical" evidence="8">
    <location>
        <begin position="317"/>
        <end position="343"/>
    </location>
</feature>
<keyword evidence="7 8" id="KW-0472">Membrane</keyword>
<evidence type="ECO:0000256" key="2">
    <source>
        <dbReference type="ARBA" id="ARBA00005236"/>
    </source>
</evidence>
<name>A0A4V2V0R7_9GAMM</name>
<dbReference type="RefSeq" id="WP_132978692.1">
    <property type="nucleotide sequence ID" value="NZ_SMAO01000016.1"/>
</dbReference>
<evidence type="ECO:0000256" key="4">
    <source>
        <dbReference type="ARBA" id="ARBA00022475"/>
    </source>
</evidence>
<evidence type="ECO:0000256" key="8">
    <source>
        <dbReference type="SAM" id="Phobius"/>
    </source>
</evidence>
<comment type="subcellular location">
    <subcellularLocation>
        <location evidence="1">Cell membrane</location>
        <topology evidence="1">Multi-pass membrane protein</topology>
    </subcellularLocation>
</comment>
<feature type="domain" description="MacB-like periplasmic core" evidence="10">
    <location>
        <begin position="28"/>
        <end position="243"/>
    </location>
</feature>
<evidence type="ECO:0000313" key="11">
    <source>
        <dbReference type="EMBL" id="TCT17967.1"/>
    </source>
</evidence>
<keyword evidence="11" id="KW-0449">Lipoprotein</keyword>
<feature type="domain" description="ABC3 transporter permease C-terminal" evidence="9">
    <location>
        <begin position="276"/>
        <end position="409"/>
    </location>
</feature>
<dbReference type="InterPro" id="IPR011925">
    <property type="entry name" value="LolCE_TM"/>
</dbReference>
<evidence type="ECO:0000259" key="10">
    <source>
        <dbReference type="Pfam" id="PF12704"/>
    </source>
</evidence>
<evidence type="ECO:0000259" key="9">
    <source>
        <dbReference type="Pfam" id="PF02687"/>
    </source>
</evidence>
<evidence type="ECO:0000256" key="6">
    <source>
        <dbReference type="ARBA" id="ARBA00022989"/>
    </source>
</evidence>
<dbReference type="InterPro" id="IPR025857">
    <property type="entry name" value="MacB_PCD"/>
</dbReference>
<dbReference type="Pfam" id="PF02687">
    <property type="entry name" value="FtsX"/>
    <property type="match status" value="1"/>
</dbReference>
<evidence type="ECO:0000256" key="7">
    <source>
        <dbReference type="ARBA" id="ARBA00023136"/>
    </source>
</evidence>